<dbReference type="Pfam" id="PF00568">
    <property type="entry name" value="WH1"/>
    <property type="match status" value="1"/>
</dbReference>
<dbReference type="Proteomes" id="UP000663879">
    <property type="component" value="Unassembled WGS sequence"/>
</dbReference>
<dbReference type="AlphaFoldDB" id="A0A814KPB8"/>
<dbReference type="OrthoDB" id="8963340at2759"/>
<evidence type="ECO:0000313" key="4">
    <source>
        <dbReference type="Proteomes" id="UP000663879"/>
    </source>
</evidence>
<protein>
    <recommendedName>
        <fullName evidence="2">WH1 domain-containing protein</fullName>
    </recommendedName>
</protein>
<keyword evidence="4" id="KW-1185">Reference proteome</keyword>
<feature type="domain" description="WH1" evidence="2">
    <location>
        <begin position="23"/>
        <end position="132"/>
    </location>
</feature>
<sequence>MSGIHKITNRMYDHEQEILIEQADNNGYLILSSGIVELWLSDKPTHNTWSKYSCGVLCLVKNKKRSLNYFRLFDTKGDLLWEQEVYSPFKYKSISKNFHYFPAKEQNAGFNFAFEDEAQNVLDCVIKNFSEFDKEPSSSVQYRNSNYTTNSTSSVRRSLDTTSQIKISFDNNQNNQEVKINYTNKKLNETSIEQKPKERKINTLLSQQKEKAKKFFSFRRAQPEVKQAVKLDISNPNDFRVVQTVKITGDSIKIDAKDDNTKQQIREILSKLNVKQNRKTEQFVGDFLKRIESDSIKKNNNTPSPMYNIKEETESLASYNMNGQYNQPIISSSTQANSIINNQHSHNVTSQYVPEITRRTTFLPPKPQVNRNSQISIANLQITQEPVISNSSNSYSSTTEPVNFNQEKSNFNYAEPSMLDLLKNELDKRAQYLNNSDSDDYNSDEVTDSEWN</sequence>
<dbReference type="SMART" id="SM00461">
    <property type="entry name" value="WH1"/>
    <property type="match status" value="1"/>
</dbReference>
<dbReference type="Gene3D" id="2.30.29.30">
    <property type="entry name" value="Pleckstrin-homology domain (PH domain)/Phosphotyrosine-binding domain (PTB)"/>
    <property type="match status" value="1"/>
</dbReference>
<name>A0A814KPB8_9BILA</name>
<dbReference type="InterPro" id="IPR011993">
    <property type="entry name" value="PH-like_dom_sf"/>
</dbReference>
<feature type="region of interest" description="Disordered" evidence="1">
    <location>
        <begin position="433"/>
        <end position="452"/>
    </location>
</feature>
<proteinExistence type="predicted"/>
<dbReference type="InterPro" id="IPR000697">
    <property type="entry name" value="WH1/EVH1_dom"/>
</dbReference>
<evidence type="ECO:0000259" key="2">
    <source>
        <dbReference type="PROSITE" id="PS50229"/>
    </source>
</evidence>
<gene>
    <name evidence="3" type="ORF">OXX778_LOCUS18943</name>
</gene>
<comment type="caution">
    <text evidence="3">The sequence shown here is derived from an EMBL/GenBank/DDBJ whole genome shotgun (WGS) entry which is preliminary data.</text>
</comment>
<feature type="compositionally biased region" description="Acidic residues" evidence="1">
    <location>
        <begin position="437"/>
        <end position="452"/>
    </location>
</feature>
<dbReference type="PROSITE" id="PS50229">
    <property type="entry name" value="WH1"/>
    <property type="match status" value="1"/>
</dbReference>
<evidence type="ECO:0000256" key="1">
    <source>
        <dbReference type="SAM" id="MobiDB-lite"/>
    </source>
</evidence>
<evidence type="ECO:0000313" key="3">
    <source>
        <dbReference type="EMBL" id="CAF1053530.1"/>
    </source>
</evidence>
<accession>A0A814KPB8</accession>
<dbReference type="EMBL" id="CAJNOC010005480">
    <property type="protein sequence ID" value="CAF1053530.1"/>
    <property type="molecule type" value="Genomic_DNA"/>
</dbReference>
<reference evidence="3" key="1">
    <citation type="submission" date="2021-02" db="EMBL/GenBank/DDBJ databases">
        <authorList>
            <person name="Nowell W R."/>
        </authorList>
    </citation>
    <scope>NUCLEOTIDE SEQUENCE</scope>
    <source>
        <strain evidence="3">Ploen Becks lab</strain>
    </source>
</reference>
<organism evidence="3 4">
    <name type="scientific">Brachionus calyciflorus</name>
    <dbReference type="NCBI Taxonomy" id="104777"/>
    <lineage>
        <taxon>Eukaryota</taxon>
        <taxon>Metazoa</taxon>
        <taxon>Spiralia</taxon>
        <taxon>Gnathifera</taxon>
        <taxon>Rotifera</taxon>
        <taxon>Eurotatoria</taxon>
        <taxon>Monogononta</taxon>
        <taxon>Pseudotrocha</taxon>
        <taxon>Ploima</taxon>
        <taxon>Brachionidae</taxon>
        <taxon>Brachionus</taxon>
    </lineage>
</organism>
<dbReference type="SUPFAM" id="SSF50729">
    <property type="entry name" value="PH domain-like"/>
    <property type="match status" value="1"/>
</dbReference>